<gene>
    <name evidence="9" type="ORF">DKM44_08595</name>
</gene>
<dbReference type="InterPro" id="IPR050260">
    <property type="entry name" value="FAD-bd_OxRdtase"/>
</dbReference>
<dbReference type="Pfam" id="PF07992">
    <property type="entry name" value="Pyr_redox_2"/>
    <property type="match status" value="1"/>
</dbReference>
<evidence type="ECO:0000313" key="10">
    <source>
        <dbReference type="Proteomes" id="UP000245368"/>
    </source>
</evidence>
<dbReference type="PRINTS" id="PR00411">
    <property type="entry name" value="PNDRDTASEI"/>
</dbReference>
<organism evidence="9 10">
    <name type="scientific">Deinococcus irradiatisoli</name>
    <dbReference type="NCBI Taxonomy" id="2202254"/>
    <lineage>
        <taxon>Bacteria</taxon>
        <taxon>Thermotogati</taxon>
        <taxon>Deinococcota</taxon>
        <taxon>Deinococci</taxon>
        <taxon>Deinococcales</taxon>
        <taxon>Deinococcaceae</taxon>
        <taxon>Deinococcus</taxon>
    </lineage>
</organism>
<dbReference type="InterPro" id="IPR036188">
    <property type="entry name" value="FAD/NAD-bd_sf"/>
</dbReference>
<evidence type="ECO:0000256" key="2">
    <source>
        <dbReference type="ARBA" id="ARBA00009130"/>
    </source>
</evidence>
<dbReference type="InterPro" id="IPR023753">
    <property type="entry name" value="FAD/NAD-binding_dom"/>
</dbReference>
<dbReference type="InterPro" id="IPR016156">
    <property type="entry name" value="FAD/NAD-linked_Rdtase_dimer_sf"/>
</dbReference>
<dbReference type="AlphaFoldDB" id="A0A2Z3JP29"/>
<dbReference type="Gene3D" id="3.50.50.60">
    <property type="entry name" value="FAD/NAD(P)-binding domain"/>
    <property type="match status" value="2"/>
</dbReference>
<evidence type="ECO:0000256" key="6">
    <source>
        <dbReference type="ARBA" id="ARBA00023284"/>
    </source>
</evidence>
<dbReference type="RefSeq" id="WP_109826977.1">
    <property type="nucleotide sequence ID" value="NZ_CP029494.1"/>
</dbReference>
<evidence type="ECO:0000256" key="3">
    <source>
        <dbReference type="ARBA" id="ARBA00022630"/>
    </source>
</evidence>
<feature type="domain" description="FAD/NAD(P)-binding" evidence="8">
    <location>
        <begin position="1"/>
        <end position="286"/>
    </location>
</feature>
<dbReference type="SUPFAM" id="SSF55424">
    <property type="entry name" value="FAD/NAD-linked reductases, dimerisation (C-terminal) domain"/>
    <property type="match status" value="1"/>
</dbReference>
<keyword evidence="3" id="KW-0285">Flavoprotein</keyword>
<comment type="similarity">
    <text evidence="2">Belongs to the class-III pyridine nucleotide-disulfide oxidoreductase family.</text>
</comment>
<dbReference type="KEGG" id="dez:DKM44_08595"/>
<evidence type="ECO:0000256" key="4">
    <source>
        <dbReference type="ARBA" id="ARBA00022827"/>
    </source>
</evidence>
<keyword evidence="10" id="KW-1185">Reference proteome</keyword>
<dbReference type="GO" id="GO:0016491">
    <property type="term" value="F:oxidoreductase activity"/>
    <property type="evidence" value="ECO:0007669"/>
    <property type="project" value="UniProtKB-KW"/>
</dbReference>
<dbReference type="PRINTS" id="PR00368">
    <property type="entry name" value="FADPNR"/>
</dbReference>
<evidence type="ECO:0000256" key="5">
    <source>
        <dbReference type="ARBA" id="ARBA00023002"/>
    </source>
</evidence>
<keyword evidence="4" id="KW-0274">FAD</keyword>
<dbReference type="OrthoDB" id="9792592at2"/>
<dbReference type="PANTHER" id="PTHR43429">
    <property type="entry name" value="PYRIDINE NUCLEOTIDE-DISULFIDE OXIDOREDUCTASE DOMAIN-CONTAINING"/>
    <property type="match status" value="1"/>
</dbReference>
<evidence type="ECO:0000256" key="1">
    <source>
        <dbReference type="ARBA" id="ARBA00001974"/>
    </source>
</evidence>
<dbReference type="EMBL" id="CP029494">
    <property type="protein sequence ID" value="AWN23278.1"/>
    <property type="molecule type" value="Genomic_DNA"/>
</dbReference>
<dbReference type="PANTHER" id="PTHR43429:SF1">
    <property type="entry name" value="NAD(P)H SULFUR OXIDOREDUCTASE (COA-DEPENDENT)"/>
    <property type="match status" value="1"/>
</dbReference>
<dbReference type="Proteomes" id="UP000245368">
    <property type="component" value="Chromosome"/>
</dbReference>
<comment type="cofactor">
    <cofactor evidence="1">
        <name>FAD</name>
        <dbReference type="ChEBI" id="CHEBI:57692"/>
    </cofactor>
</comment>
<sequence length="455" mass="48075">MRILIVGGVAAGMSAATRAKRHNPQAEVVVFERGDYISYGACGLPYVIGGEVESFGDLIARTPERIRSEGIRVRLRHEVSGVDASDQSVTVQEAGGRARREPYDRLLLATGVSPVRPDWATPGVAGVHVLRDIPDGQALEASVKSARRAIIVGGGYIGLELAEALRARGLSVVLVERGLDVAGRILDPEYQRRVRQELERHGVDVRCGVEVQALTASHGRVTGVQTSAGLLRGDVVMVAVGVRPNVALARSAGVKLGHTGAIRVNTKQETSTEHIYAAGDNSESVQRVTRRKVHVPLGLTANRMGRVAGVNMAGGAAHFPGIVGSGIFKTFGLGVARTGLSQHEADALKLDAVSVDVESTDHAGYYADAAPIWVRLTAERGTGRLLGAQILGHPGSVKRIDVIAALLHSRGKVHDLAEVDLAYAPPFSSVWDVLLVAAGQASRAARLPRTDTTAP</sequence>
<reference evidence="9 10" key="1">
    <citation type="submission" date="2018-05" db="EMBL/GenBank/DDBJ databases">
        <title>Complete Genome Sequence of Deinococcus sp. strain 17bor-2.</title>
        <authorList>
            <person name="Srinivasan S."/>
        </authorList>
    </citation>
    <scope>NUCLEOTIDE SEQUENCE [LARGE SCALE GENOMIC DNA]</scope>
    <source>
        <strain evidence="9 10">17bor-2</strain>
    </source>
</reference>
<evidence type="ECO:0000259" key="7">
    <source>
        <dbReference type="Pfam" id="PF02852"/>
    </source>
</evidence>
<protein>
    <submittedName>
        <fullName evidence="9">NADH oxidase</fullName>
    </submittedName>
</protein>
<dbReference type="Pfam" id="PF02852">
    <property type="entry name" value="Pyr_redox_dim"/>
    <property type="match status" value="1"/>
</dbReference>
<feature type="domain" description="Pyridine nucleotide-disulphide oxidoreductase dimerisation" evidence="7">
    <location>
        <begin position="332"/>
        <end position="430"/>
    </location>
</feature>
<accession>A0A2Z3JP29</accession>
<dbReference type="SUPFAM" id="SSF51905">
    <property type="entry name" value="FAD/NAD(P)-binding domain"/>
    <property type="match status" value="2"/>
</dbReference>
<evidence type="ECO:0000259" key="8">
    <source>
        <dbReference type="Pfam" id="PF07992"/>
    </source>
</evidence>
<name>A0A2Z3JP29_9DEIO</name>
<keyword evidence="6" id="KW-0676">Redox-active center</keyword>
<evidence type="ECO:0000313" key="9">
    <source>
        <dbReference type="EMBL" id="AWN23278.1"/>
    </source>
</evidence>
<keyword evidence="5" id="KW-0560">Oxidoreductase</keyword>
<proteinExistence type="inferred from homology"/>
<dbReference type="InterPro" id="IPR004099">
    <property type="entry name" value="Pyr_nucl-diS_OxRdtase_dimer"/>
</dbReference>